<dbReference type="Gene3D" id="2.60.40.2700">
    <property type="match status" value="1"/>
</dbReference>
<reference evidence="4 5" key="1">
    <citation type="journal article" date="2008" name="Int. J. Syst. Evol. Microbiol.">
        <title>Nocardioides daphniae sp. nov., isolated from Daphnia cucullata (Crustacea: Cladocera).</title>
        <authorList>
            <person name="Toth E.M."/>
            <person name="Keki Z."/>
            <person name="Homonnay Z.G."/>
            <person name="Borsodi A.K."/>
            <person name="Marialigeti K."/>
            <person name="Schumann P."/>
        </authorList>
    </citation>
    <scope>NUCLEOTIDE SEQUENCE [LARGE SCALE GENOMIC DNA]</scope>
    <source>
        <strain evidence="4 5">JCM 16608</strain>
    </source>
</reference>
<name>A0A4P7UDX3_9ACTN</name>
<dbReference type="Pfam" id="PF13385">
    <property type="entry name" value="Laminin_G_3"/>
    <property type="match status" value="2"/>
</dbReference>
<gene>
    <name evidence="4" type="ORF">E2C04_10845</name>
</gene>
<dbReference type="PANTHER" id="PTHR43143">
    <property type="entry name" value="METALLOPHOSPHOESTERASE, CALCINEURIN SUPERFAMILY"/>
    <property type="match status" value="1"/>
</dbReference>
<evidence type="ECO:0000259" key="3">
    <source>
        <dbReference type="SMART" id="SM00560"/>
    </source>
</evidence>
<sequence>MAAPSPHPSTELRRSMRKTRAFRSAATVCVAGAVLTGSLSLVPSLAVAAVAPSTYAPHSALTLAPASLPGADVLDVDLADGSATDRAQALKPELVGEPVFTADASRARSIISFNGSTDAVKYPFRAEHAKLAQGFAVECVFRYDAPTKPTSEKALCSAKEGGGFALVANTAGVTFMTHVGGGYKNASAPLTPGQWYHTVSVWDGTSVKLYVNGELARTTAAAGAYKAPTAGADSLVLGGDTQPGNGVDFRAQASIQTARIYTQPIDATAVKALADAATSVPEAPAADVFDVDFADGTAKDVAGGLTPQAWNNPEVVDYAPLGRKVGRFDGSSAYYYPFSEKYDAIKNTMSIECVFKYDADAFQAGGAESSGNLCASKEAGGFSITLYGDEIAFNPHVGGAYRNTKTRITETDRWHHVVGTYDGTAVRLYVNGALKATTPVTGTVSRPTPAGAEMMVVGGDASNGKPGMTAPAHIASARIFSRALPLKDVLALQAEAFGQRDASALVTLKSSVPAAGQRLTAQTEVAVELNNAEAVSRHVTYAVDGREVEPGDLVGAGFKAGRHTLTVDGKDHFGNVIAERVEFTSANIPTSGGTETGQARGEVTLSAIATNPSGGDVTTTFRRGEVVTAEGGTQGTLDAIPTTVDFTTPDAAPITGDLVPGDSLLVDSPSARALSYQRFDLEVGSAADGEEVTWTGTVDPTRSAVLRLWNGTKWVVATEARGVANGATVLRADLRPAHVHGGKVPVLLTAEDAFADDLDEPVRDAFEKPDDYDFSIAHLTDTQYLSEGAVEQETPEERARWKEAYTSATQWIADNAAGRKIAFAAHTGDIIENWHNATSGSNPAYRANAVEEFKVADEAQKILDDAGVVNSVLPGNHDNLYGTDTGPDALYNDWFGPERYEALESRPSWGVHDASYHPWKPGDNSNSFNLFSASGLDFIVVNLGFGVDEEETAWANQVLEQYKDRNAIVQTHAHVTPSSNPDGRGGNLSYDGNKVRNQVAAKNPNVFLVLAGHEHGVNIETVRNLGSKGNHVVEMLADYQFYTVSAGQLGMTGMSGYADDTRLQFGSSFFRLLQFDVDRAEVSVDTYSALLDEFGATEYDNNKRYNGHEDDFRLPVQLETRTNSLATTGLTVVRPTDEVIGTDTARSGWPAEVTWGGLEDGTTYAWYAVSSDASSGDELPGSVGQMALFTANGAGTDKVAPVVFGVDPATVTHGSTFDPLAGVGATDNTDGVVTADVQVVGEVDTTRVGTYTLVYSVADANGNQTVVTRTVEVVAPPAPVNTHLPSIAGSGALGSVLHASNGQWENLDPAEVTVQWFRNGVEIAGARDNSHLVTAADQGRTLTVQVSAKVVGHDPVVVRSAAFEVPAAEKPVVTRKASRVALSVPKRVKASQRATVTVKVTGAPRATGKVTIKVDGKKVRTVVLKASQRGTVKVRLPKLKRGQHTVVATYAGDRSLRGSTSKRVTFRVVR</sequence>
<dbReference type="InterPro" id="IPR032179">
    <property type="entry name" value="Cry22Aa_Ig-like"/>
</dbReference>
<dbReference type="InterPro" id="IPR004843">
    <property type="entry name" value="Calcineurin-like_PHP"/>
</dbReference>
<evidence type="ECO:0000256" key="2">
    <source>
        <dbReference type="ARBA" id="ARBA00023157"/>
    </source>
</evidence>
<dbReference type="SMART" id="SM00560">
    <property type="entry name" value="LamGL"/>
    <property type="match status" value="1"/>
</dbReference>
<keyword evidence="1" id="KW-0732">Signal</keyword>
<accession>A0A4P7UDX3</accession>
<evidence type="ECO:0000256" key="1">
    <source>
        <dbReference type="ARBA" id="ARBA00022729"/>
    </source>
</evidence>
<dbReference type="Gene3D" id="2.60.40.10">
    <property type="entry name" value="Immunoglobulins"/>
    <property type="match status" value="2"/>
</dbReference>
<dbReference type="Pfam" id="PF00149">
    <property type="entry name" value="Metallophos"/>
    <property type="match status" value="1"/>
</dbReference>
<keyword evidence="2" id="KW-1015">Disulfide bond</keyword>
<dbReference type="Pfam" id="PF16403">
    <property type="entry name" value="Bact_surface_Ig-like"/>
    <property type="match status" value="1"/>
</dbReference>
<dbReference type="KEGG" id="ndp:E2C04_10845"/>
<proteinExistence type="predicted"/>
<evidence type="ECO:0000313" key="4">
    <source>
        <dbReference type="EMBL" id="QCC77548.1"/>
    </source>
</evidence>
<dbReference type="GO" id="GO:0016787">
    <property type="term" value="F:hydrolase activity"/>
    <property type="evidence" value="ECO:0007669"/>
    <property type="project" value="InterPro"/>
</dbReference>
<protein>
    <submittedName>
        <fullName evidence="4">DUF5011 domain-containing protein</fullName>
    </submittedName>
</protein>
<dbReference type="Pfam" id="PF16640">
    <property type="entry name" value="Big_3_5"/>
    <property type="match status" value="1"/>
</dbReference>
<dbReference type="Gene3D" id="2.60.120.200">
    <property type="match status" value="2"/>
</dbReference>
<dbReference type="EMBL" id="CP038462">
    <property type="protein sequence ID" value="QCC77548.1"/>
    <property type="molecule type" value="Genomic_DNA"/>
</dbReference>
<dbReference type="Proteomes" id="UP000297025">
    <property type="component" value="Chromosome"/>
</dbReference>
<dbReference type="InterPro" id="IPR013320">
    <property type="entry name" value="ConA-like_dom_sf"/>
</dbReference>
<dbReference type="SUPFAM" id="SSF49899">
    <property type="entry name" value="Concanavalin A-like lectins/glucanases"/>
    <property type="match status" value="2"/>
</dbReference>
<dbReference type="InterPro" id="IPR051918">
    <property type="entry name" value="STPP_CPPED1"/>
</dbReference>
<dbReference type="InterPro" id="IPR013783">
    <property type="entry name" value="Ig-like_fold"/>
</dbReference>
<dbReference type="InterPro" id="IPR006558">
    <property type="entry name" value="LamG-like"/>
</dbReference>
<dbReference type="InterPro" id="IPR029052">
    <property type="entry name" value="Metallo-depent_PP-like"/>
</dbReference>
<dbReference type="Gene3D" id="3.60.21.10">
    <property type="match status" value="1"/>
</dbReference>
<evidence type="ECO:0000313" key="5">
    <source>
        <dbReference type="Proteomes" id="UP000297025"/>
    </source>
</evidence>
<dbReference type="GO" id="GO:0005975">
    <property type="term" value="P:carbohydrate metabolic process"/>
    <property type="evidence" value="ECO:0007669"/>
    <property type="project" value="UniProtKB-ARBA"/>
</dbReference>
<dbReference type="InterPro" id="IPR032109">
    <property type="entry name" value="Big_3_5"/>
</dbReference>
<dbReference type="PANTHER" id="PTHR43143:SF5">
    <property type="entry name" value="SECRETED PROTEIN"/>
    <property type="match status" value="1"/>
</dbReference>
<feature type="domain" description="LamG-like jellyroll fold" evidence="3">
    <location>
        <begin position="347"/>
        <end position="487"/>
    </location>
</feature>
<organism evidence="4 5">
    <name type="scientific">Nocardioides daphniae</name>
    <dbReference type="NCBI Taxonomy" id="402297"/>
    <lineage>
        <taxon>Bacteria</taxon>
        <taxon>Bacillati</taxon>
        <taxon>Actinomycetota</taxon>
        <taxon>Actinomycetes</taxon>
        <taxon>Propionibacteriales</taxon>
        <taxon>Nocardioidaceae</taxon>
        <taxon>Nocardioides</taxon>
    </lineage>
</organism>
<dbReference type="SUPFAM" id="SSF56300">
    <property type="entry name" value="Metallo-dependent phosphatases"/>
    <property type="match status" value="1"/>
</dbReference>